<gene>
    <name evidence="2" type="ORF">KDW_35300</name>
</gene>
<feature type="transmembrane region" description="Helical" evidence="1">
    <location>
        <begin position="45"/>
        <end position="78"/>
    </location>
</feature>
<dbReference type="Proteomes" id="UP000326912">
    <property type="component" value="Unassembled WGS sequence"/>
</dbReference>
<keyword evidence="1" id="KW-0472">Membrane</keyword>
<sequence>MNAYQHPSGRMPFSMPAQSMCACDATAASAIALINKTDVITSVSLFVLVHILIPGSLLLELVVTIILSLLIIGLIGLARHESLVGQNSKVATRNTWGD</sequence>
<organism evidence="2 3">
    <name type="scientific">Dictyobacter vulcani</name>
    <dbReference type="NCBI Taxonomy" id="2607529"/>
    <lineage>
        <taxon>Bacteria</taxon>
        <taxon>Bacillati</taxon>
        <taxon>Chloroflexota</taxon>
        <taxon>Ktedonobacteria</taxon>
        <taxon>Ktedonobacterales</taxon>
        <taxon>Dictyobacteraceae</taxon>
        <taxon>Dictyobacter</taxon>
    </lineage>
</organism>
<proteinExistence type="predicted"/>
<keyword evidence="3" id="KW-1185">Reference proteome</keyword>
<protein>
    <submittedName>
        <fullName evidence="2">Uncharacterized protein</fullName>
    </submittedName>
</protein>
<comment type="caution">
    <text evidence="2">The sequence shown here is derived from an EMBL/GenBank/DDBJ whole genome shotgun (WGS) entry which is preliminary data.</text>
</comment>
<evidence type="ECO:0000313" key="2">
    <source>
        <dbReference type="EMBL" id="GER89368.1"/>
    </source>
</evidence>
<accession>A0A5J4KHW1</accession>
<reference evidence="2 3" key="1">
    <citation type="submission" date="2019-10" db="EMBL/GenBank/DDBJ databases">
        <title>Dictyobacter vulcani sp. nov., within the class Ktedonobacteria, isolated from soil of volcanic Mt. Zao.</title>
        <authorList>
            <person name="Zheng Y."/>
            <person name="Wang C.M."/>
            <person name="Sakai Y."/>
            <person name="Abe K."/>
            <person name="Yokota A."/>
            <person name="Yabe S."/>
        </authorList>
    </citation>
    <scope>NUCLEOTIDE SEQUENCE [LARGE SCALE GENOMIC DNA]</scope>
    <source>
        <strain evidence="2 3">W12</strain>
    </source>
</reference>
<keyword evidence="1" id="KW-0812">Transmembrane</keyword>
<dbReference type="EMBL" id="BKZW01000001">
    <property type="protein sequence ID" value="GER89368.1"/>
    <property type="molecule type" value="Genomic_DNA"/>
</dbReference>
<name>A0A5J4KHW1_9CHLR</name>
<evidence type="ECO:0000313" key="3">
    <source>
        <dbReference type="Proteomes" id="UP000326912"/>
    </source>
</evidence>
<keyword evidence="1" id="KW-1133">Transmembrane helix</keyword>
<evidence type="ECO:0000256" key="1">
    <source>
        <dbReference type="SAM" id="Phobius"/>
    </source>
</evidence>
<dbReference type="AlphaFoldDB" id="A0A5J4KHW1"/>